<keyword evidence="2" id="KW-0378">Hydrolase</keyword>
<dbReference type="Pfam" id="PF12146">
    <property type="entry name" value="Hydrolase_4"/>
    <property type="match status" value="1"/>
</dbReference>
<organism evidence="2 3">
    <name type="scientific">Congregibacter variabilis</name>
    <dbReference type="NCBI Taxonomy" id="3081200"/>
    <lineage>
        <taxon>Bacteria</taxon>
        <taxon>Pseudomonadati</taxon>
        <taxon>Pseudomonadota</taxon>
        <taxon>Gammaproteobacteria</taxon>
        <taxon>Cellvibrionales</taxon>
        <taxon>Halieaceae</taxon>
        <taxon>Congregibacter</taxon>
    </lineage>
</organism>
<reference evidence="2 3" key="1">
    <citation type="submission" date="2023-10" db="EMBL/GenBank/DDBJ databases">
        <title>Two novel species belonging to the OM43/NOR5 clade.</title>
        <authorList>
            <person name="Park M."/>
        </authorList>
    </citation>
    <scope>NUCLEOTIDE SEQUENCE [LARGE SCALE GENOMIC DNA]</scope>
    <source>
        <strain evidence="2 3">IMCC43200</strain>
    </source>
</reference>
<dbReference type="RefSeq" id="WP_407347123.1">
    <property type="nucleotide sequence ID" value="NZ_CP136864.1"/>
</dbReference>
<dbReference type="EMBL" id="CP136864">
    <property type="protein sequence ID" value="WOJ92522.1"/>
    <property type="molecule type" value="Genomic_DNA"/>
</dbReference>
<evidence type="ECO:0000259" key="1">
    <source>
        <dbReference type="Pfam" id="PF12146"/>
    </source>
</evidence>
<keyword evidence="3" id="KW-1185">Reference proteome</keyword>
<sequence length="281" mass="30660">MSDTAGLAVQELTLDSGVFYRRWNVESPRAVALMVHGLGEHSGRYQHVAEALAARSIASFAPDHPGHGLTPGHRCFINKFAEFYPALDTLREQIEADYPGVPCFIIGHSMGGLIAGNYLLENQSRFAGAAFSGAAFEVPVPPSGIAIFINRILASIVPKLGALQLDASEVSRDAEVVRRYQEDPLVHSGKITARLLVELFAAMDNLEKRRSDIALPVLVMHGEGDVMAAVSGSQHFFDSVGSLDKTLRLYPGLYHEIFNEPEQAQVLGELVDWLDAHIQTE</sequence>
<evidence type="ECO:0000313" key="3">
    <source>
        <dbReference type="Proteomes" id="UP001626537"/>
    </source>
</evidence>
<dbReference type="InterPro" id="IPR022742">
    <property type="entry name" value="Hydrolase_4"/>
</dbReference>
<dbReference type="PANTHER" id="PTHR11614">
    <property type="entry name" value="PHOSPHOLIPASE-RELATED"/>
    <property type="match status" value="1"/>
</dbReference>
<protein>
    <submittedName>
        <fullName evidence="2">Alpha/beta hydrolase</fullName>
    </submittedName>
</protein>
<gene>
    <name evidence="2" type="ORF">R0135_12095</name>
</gene>
<dbReference type="GO" id="GO:0016787">
    <property type="term" value="F:hydrolase activity"/>
    <property type="evidence" value="ECO:0007669"/>
    <property type="project" value="UniProtKB-KW"/>
</dbReference>
<accession>A0ABZ0I0E6</accession>
<dbReference type="InterPro" id="IPR051044">
    <property type="entry name" value="MAG_DAG_Lipase"/>
</dbReference>
<dbReference type="SUPFAM" id="SSF53474">
    <property type="entry name" value="alpha/beta-Hydrolases"/>
    <property type="match status" value="1"/>
</dbReference>
<feature type="domain" description="Serine aminopeptidase S33" evidence="1">
    <location>
        <begin position="27"/>
        <end position="262"/>
    </location>
</feature>
<dbReference type="InterPro" id="IPR029058">
    <property type="entry name" value="AB_hydrolase_fold"/>
</dbReference>
<dbReference type="Proteomes" id="UP001626537">
    <property type="component" value="Chromosome"/>
</dbReference>
<dbReference type="Gene3D" id="3.40.50.1820">
    <property type="entry name" value="alpha/beta hydrolase"/>
    <property type="match status" value="1"/>
</dbReference>
<proteinExistence type="predicted"/>
<evidence type="ECO:0000313" key="2">
    <source>
        <dbReference type="EMBL" id="WOJ92522.1"/>
    </source>
</evidence>
<name>A0ABZ0I0E6_9GAMM</name>